<dbReference type="SUPFAM" id="SSF54593">
    <property type="entry name" value="Glyoxalase/Bleomycin resistance protein/Dihydroxybiphenyl dioxygenase"/>
    <property type="match status" value="1"/>
</dbReference>
<accession>A0A3D9HJ27</accession>
<dbReference type="InterPro" id="IPR037523">
    <property type="entry name" value="VOC_core"/>
</dbReference>
<protein>
    <submittedName>
        <fullName evidence="2">Glyoxalase/bleomycin resistance protein/dioxygenase superfamily protein</fullName>
    </submittedName>
</protein>
<dbReference type="InterPro" id="IPR029068">
    <property type="entry name" value="Glyas_Bleomycin-R_OHBP_Dase"/>
</dbReference>
<dbReference type="AlphaFoldDB" id="A0A3D9HJ27"/>
<organism evidence="2 3">
    <name type="scientific">Seonamhaeicola aphaedonensis</name>
    <dbReference type="NCBI Taxonomy" id="1461338"/>
    <lineage>
        <taxon>Bacteria</taxon>
        <taxon>Pseudomonadati</taxon>
        <taxon>Bacteroidota</taxon>
        <taxon>Flavobacteriia</taxon>
        <taxon>Flavobacteriales</taxon>
        <taxon>Flavobacteriaceae</taxon>
    </lineage>
</organism>
<sequence length="123" mass="13790">MKLGAFSISLAVKDIYKSRDFYETLGFKVFAGDIEKNYLIMKNGNALVGLFQGMFENNILTFNPGWDENANKLENFDDVREIQKHLKSNNIKLTNEADESTSGPASFALLDPDGNVILVDQHV</sequence>
<feature type="domain" description="VOC" evidence="1">
    <location>
        <begin position="4"/>
        <end position="122"/>
    </location>
</feature>
<name>A0A3D9HJ27_9FLAO</name>
<dbReference type="PANTHER" id="PTHR36503">
    <property type="entry name" value="BLR2520 PROTEIN"/>
    <property type="match status" value="1"/>
</dbReference>
<reference evidence="2 3" key="1">
    <citation type="submission" date="2018-07" db="EMBL/GenBank/DDBJ databases">
        <title>Genomic Encyclopedia of Type Strains, Phase III (KMG-III): the genomes of soil and plant-associated and newly described type strains.</title>
        <authorList>
            <person name="Whitman W."/>
        </authorList>
    </citation>
    <scope>NUCLEOTIDE SEQUENCE [LARGE SCALE GENOMIC DNA]</scope>
    <source>
        <strain evidence="2 3">CECT 8487</strain>
    </source>
</reference>
<gene>
    <name evidence="2" type="ORF">DFQ02_102296</name>
</gene>
<evidence type="ECO:0000313" key="3">
    <source>
        <dbReference type="Proteomes" id="UP000256629"/>
    </source>
</evidence>
<evidence type="ECO:0000259" key="1">
    <source>
        <dbReference type="PROSITE" id="PS51819"/>
    </source>
</evidence>
<dbReference type="EMBL" id="QRDX01000002">
    <property type="protein sequence ID" value="RED49522.1"/>
    <property type="molecule type" value="Genomic_DNA"/>
</dbReference>
<dbReference type="PROSITE" id="PS51819">
    <property type="entry name" value="VOC"/>
    <property type="match status" value="1"/>
</dbReference>
<dbReference type="Gene3D" id="3.10.180.10">
    <property type="entry name" value="2,3-Dihydroxybiphenyl 1,2-Dioxygenase, domain 1"/>
    <property type="match status" value="1"/>
</dbReference>
<keyword evidence="2" id="KW-0223">Dioxygenase</keyword>
<proteinExistence type="predicted"/>
<dbReference type="GO" id="GO:0051213">
    <property type="term" value="F:dioxygenase activity"/>
    <property type="evidence" value="ECO:0007669"/>
    <property type="project" value="UniProtKB-KW"/>
</dbReference>
<dbReference type="PANTHER" id="PTHR36503:SF1">
    <property type="entry name" value="BLR2520 PROTEIN"/>
    <property type="match status" value="1"/>
</dbReference>
<dbReference type="Proteomes" id="UP000256629">
    <property type="component" value="Unassembled WGS sequence"/>
</dbReference>
<comment type="caution">
    <text evidence="2">The sequence shown here is derived from an EMBL/GenBank/DDBJ whole genome shotgun (WGS) entry which is preliminary data.</text>
</comment>
<dbReference type="OrthoDB" id="2719609at2"/>
<dbReference type="Pfam" id="PF00903">
    <property type="entry name" value="Glyoxalase"/>
    <property type="match status" value="1"/>
</dbReference>
<dbReference type="RefSeq" id="WP_116039942.1">
    <property type="nucleotide sequence ID" value="NZ_QRDX01000002.1"/>
</dbReference>
<dbReference type="InterPro" id="IPR004360">
    <property type="entry name" value="Glyas_Fos-R_dOase_dom"/>
</dbReference>
<keyword evidence="3" id="KW-1185">Reference proteome</keyword>
<evidence type="ECO:0000313" key="2">
    <source>
        <dbReference type="EMBL" id="RED49522.1"/>
    </source>
</evidence>
<keyword evidence="2" id="KW-0560">Oxidoreductase</keyword>